<feature type="transmembrane region" description="Helical" evidence="17">
    <location>
        <begin position="45"/>
        <end position="65"/>
    </location>
</feature>
<dbReference type="InterPro" id="IPR050968">
    <property type="entry name" value="Cytochrome_c_oxidase_bac_sub4"/>
</dbReference>
<keyword evidence="8" id="KW-0249">Electron transport</keyword>
<dbReference type="NCBIfam" id="TIGR02847">
    <property type="entry name" value="CyoD"/>
    <property type="match status" value="1"/>
</dbReference>
<keyword evidence="19" id="KW-1185">Reference proteome</keyword>
<accession>A0ABY4X7Y9</accession>
<evidence type="ECO:0000256" key="6">
    <source>
        <dbReference type="ARBA" id="ARBA00022475"/>
    </source>
</evidence>
<gene>
    <name evidence="18" type="primary">cyoD</name>
    <name evidence="18" type="ORF">LHA26_00840</name>
</gene>
<evidence type="ECO:0000256" key="14">
    <source>
        <dbReference type="ARBA" id="ARBA00030211"/>
    </source>
</evidence>
<dbReference type="EMBL" id="CP084930">
    <property type="protein sequence ID" value="USI73058.1"/>
    <property type="molecule type" value="Genomic_DNA"/>
</dbReference>
<comment type="similarity">
    <text evidence="2">Belongs to the cytochrome c oxidase bacterial subunit 4 family.</text>
</comment>
<evidence type="ECO:0000256" key="3">
    <source>
        <dbReference type="ARBA" id="ARBA00011700"/>
    </source>
</evidence>
<dbReference type="Pfam" id="PF03626">
    <property type="entry name" value="COX4_pro"/>
    <property type="match status" value="1"/>
</dbReference>
<dbReference type="InterPro" id="IPR014210">
    <property type="entry name" value="Cyt_o_ubiqinol_oxidase_su4"/>
</dbReference>
<keyword evidence="9 17" id="KW-1133">Transmembrane helix</keyword>
<evidence type="ECO:0000256" key="15">
    <source>
        <dbReference type="ARBA" id="ARBA00031887"/>
    </source>
</evidence>
<evidence type="ECO:0000256" key="12">
    <source>
        <dbReference type="ARBA" id="ARBA00025694"/>
    </source>
</evidence>
<evidence type="ECO:0000256" key="17">
    <source>
        <dbReference type="SAM" id="Phobius"/>
    </source>
</evidence>
<evidence type="ECO:0000256" key="5">
    <source>
        <dbReference type="ARBA" id="ARBA00022448"/>
    </source>
</evidence>
<dbReference type="PANTHER" id="PTHR36835:SF1">
    <property type="entry name" value="CYTOCHROME BO(3) UBIQUINOL OXIDASE SUBUNIT 4"/>
    <property type="match status" value="1"/>
</dbReference>
<name>A0ABY4X7Y9_9SPHN</name>
<dbReference type="RefSeq" id="WP_252166869.1">
    <property type="nucleotide sequence ID" value="NZ_CP084930.1"/>
</dbReference>
<sequence length="112" mass="12045">MSAHAHAADHAPTLKPYVIGFVAAVLLTILPFGAVMAGSVSGATAVWLIMGAAAVQMVVHLVYFLHLDGSTDRWTLWALGFTVMVLAIILGGSLWVMYHLNHNMMMQMPLQG</sequence>
<keyword evidence="6" id="KW-1003">Cell membrane</keyword>
<feature type="transmembrane region" description="Helical" evidence="17">
    <location>
        <begin position="77"/>
        <end position="98"/>
    </location>
</feature>
<dbReference type="InterPro" id="IPR005171">
    <property type="entry name" value="Cyt_c_oxidase_su4_prok"/>
</dbReference>
<evidence type="ECO:0000313" key="19">
    <source>
        <dbReference type="Proteomes" id="UP001056937"/>
    </source>
</evidence>
<keyword evidence="11 17" id="KW-0472">Membrane</keyword>
<comment type="subunit">
    <text evidence="3">Heterooctamer of two A chains, two B chains, two C chains and two D chains.</text>
</comment>
<evidence type="ECO:0000313" key="18">
    <source>
        <dbReference type="EMBL" id="USI73058.1"/>
    </source>
</evidence>
<evidence type="ECO:0000256" key="4">
    <source>
        <dbReference type="ARBA" id="ARBA00014689"/>
    </source>
</evidence>
<evidence type="ECO:0000256" key="16">
    <source>
        <dbReference type="ARBA" id="ARBA00032185"/>
    </source>
</evidence>
<reference evidence="18" key="1">
    <citation type="journal article" date="2022" name="Toxins">
        <title>Genomic Analysis of Sphingopyxis sp. USTB-05 for Biodegrading Cyanobacterial Hepatotoxins.</title>
        <authorList>
            <person name="Liu C."/>
            <person name="Xu Q."/>
            <person name="Zhao Z."/>
            <person name="Zhang H."/>
            <person name="Liu X."/>
            <person name="Yin C."/>
            <person name="Liu Y."/>
            <person name="Yan H."/>
        </authorList>
    </citation>
    <scope>NUCLEOTIDE SEQUENCE</scope>
    <source>
        <strain evidence="18">NBD5</strain>
    </source>
</reference>
<evidence type="ECO:0000256" key="9">
    <source>
        <dbReference type="ARBA" id="ARBA00022989"/>
    </source>
</evidence>
<evidence type="ECO:0000256" key="2">
    <source>
        <dbReference type="ARBA" id="ARBA00008079"/>
    </source>
</evidence>
<keyword evidence="5" id="KW-0813">Transport</keyword>
<evidence type="ECO:0000256" key="11">
    <source>
        <dbReference type="ARBA" id="ARBA00023136"/>
    </source>
</evidence>
<proteinExistence type="inferred from homology"/>
<dbReference type="Proteomes" id="UP001056937">
    <property type="component" value="Chromosome 1"/>
</dbReference>
<evidence type="ECO:0000256" key="13">
    <source>
        <dbReference type="ARBA" id="ARBA00030071"/>
    </source>
</evidence>
<keyword evidence="10" id="KW-0560">Oxidoreductase</keyword>
<comment type="function">
    <text evidence="12">Cytochrome bo(3) ubiquinol terminal oxidase is the component of the aerobic respiratory chain of E.coli that predominates when cells are grown at high aeration. Has proton pump activity across the membrane in addition to electron transfer, pumping 2 protons/electron.</text>
</comment>
<feature type="transmembrane region" description="Helical" evidence="17">
    <location>
        <begin position="17"/>
        <end position="38"/>
    </location>
</feature>
<keyword evidence="7 17" id="KW-0812">Transmembrane</keyword>
<dbReference type="PANTHER" id="PTHR36835">
    <property type="entry name" value="CYTOCHROME BO(3) UBIQUINOL OXIDASE SUBUNIT 4"/>
    <property type="match status" value="1"/>
</dbReference>
<evidence type="ECO:0000256" key="10">
    <source>
        <dbReference type="ARBA" id="ARBA00023002"/>
    </source>
</evidence>
<comment type="subcellular location">
    <subcellularLocation>
        <location evidence="1">Cell membrane</location>
        <topology evidence="1">Multi-pass membrane protein</topology>
    </subcellularLocation>
</comment>
<evidence type="ECO:0000256" key="1">
    <source>
        <dbReference type="ARBA" id="ARBA00004651"/>
    </source>
</evidence>
<organism evidence="18 19">
    <name type="scientific">Sphingomonas morindae</name>
    <dbReference type="NCBI Taxonomy" id="1541170"/>
    <lineage>
        <taxon>Bacteria</taxon>
        <taxon>Pseudomonadati</taxon>
        <taxon>Pseudomonadota</taxon>
        <taxon>Alphaproteobacteria</taxon>
        <taxon>Sphingomonadales</taxon>
        <taxon>Sphingomonadaceae</taxon>
        <taxon>Sphingomonas</taxon>
    </lineage>
</organism>
<evidence type="ECO:0000256" key="8">
    <source>
        <dbReference type="ARBA" id="ARBA00022982"/>
    </source>
</evidence>
<evidence type="ECO:0000256" key="7">
    <source>
        <dbReference type="ARBA" id="ARBA00022692"/>
    </source>
</evidence>
<protein>
    <recommendedName>
        <fullName evidence="4">Cytochrome bo(3) ubiquinol oxidase subunit 4</fullName>
    </recommendedName>
    <alternativeName>
        <fullName evidence="16">Cytochrome o ubiquinol oxidase subunit 4</fullName>
    </alternativeName>
    <alternativeName>
        <fullName evidence="13">Oxidase bo(3) subunit 4</fullName>
    </alternativeName>
    <alternativeName>
        <fullName evidence="14">Ubiquinol oxidase polypeptide IV</fullName>
    </alternativeName>
    <alternativeName>
        <fullName evidence="15">Ubiquinol oxidase subunit 4</fullName>
    </alternativeName>
</protein>